<gene>
    <name evidence="1" type="ORF">FZ942_11280</name>
</gene>
<sequence length="82" mass="8924">MVGSFLNIPSPPGERVRVRGNRFVDLFGYAEPPHPDLLPRGEKETGSCSPHLTSPHATATPLFSAAKAWAKVKSALVLAWMR</sequence>
<proteinExistence type="predicted"/>
<organism evidence="1 2">
    <name type="scientific">Azospirillum lipoferum</name>
    <dbReference type="NCBI Taxonomy" id="193"/>
    <lineage>
        <taxon>Bacteria</taxon>
        <taxon>Pseudomonadati</taxon>
        <taxon>Pseudomonadota</taxon>
        <taxon>Alphaproteobacteria</taxon>
        <taxon>Rhodospirillales</taxon>
        <taxon>Azospirillaceae</taxon>
        <taxon>Azospirillum</taxon>
    </lineage>
</organism>
<dbReference type="Proteomes" id="UP000324927">
    <property type="component" value="Unassembled WGS sequence"/>
</dbReference>
<keyword evidence="2" id="KW-1185">Reference proteome</keyword>
<accession>A0A5A9GQM1</accession>
<comment type="caution">
    <text evidence="1">The sequence shown here is derived from an EMBL/GenBank/DDBJ whole genome shotgun (WGS) entry which is preliminary data.</text>
</comment>
<reference evidence="1 2" key="1">
    <citation type="submission" date="2019-08" db="EMBL/GenBank/DDBJ databases">
        <authorList>
            <person name="Grouzdev D."/>
            <person name="Tikhonova E."/>
            <person name="Kravchenko I."/>
        </authorList>
    </citation>
    <scope>NUCLEOTIDE SEQUENCE [LARGE SCALE GENOMIC DNA]</scope>
    <source>
        <strain evidence="1 2">59b</strain>
    </source>
</reference>
<evidence type="ECO:0000313" key="2">
    <source>
        <dbReference type="Proteomes" id="UP000324927"/>
    </source>
</evidence>
<dbReference type="OrthoDB" id="7308161at2"/>
<protein>
    <submittedName>
        <fullName evidence="1">Uncharacterized protein</fullName>
    </submittedName>
</protein>
<name>A0A5A9GQM1_AZOLI</name>
<dbReference type="AlphaFoldDB" id="A0A5A9GQM1"/>
<evidence type="ECO:0000313" key="1">
    <source>
        <dbReference type="EMBL" id="KAA0596673.1"/>
    </source>
</evidence>
<dbReference type="EMBL" id="VTTN01000003">
    <property type="protein sequence ID" value="KAA0596673.1"/>
    <property type="molecule type" value="Genomic_DNA"/>
</dbReference>